<name>A0A5C3KUL2_COPMA</name>
<accession>A0A5C3KUL2</accession>
<evidence type="ECO:0000256" key="2">
    <source>
        <dbReference type="SAM" id="MobiDB-lite"/>
    </source>
</evidence>
<dbReference type="Pfam" id="PF24883">
    <property type="entry name" value="NPHP3_N"/>
    <property type="match status" value="1"/>
</dbReference>
<proteinExistence type="predicted"/>
<organism evidence="4 5">
    <name type="scientific">Coprinopsis marcescibilis</name>
    <name type="common">Agaric fungus</name>
    <name type="synonym">Psathyrella marcescibilis</name>
    <dbReference type="NCBI Taxonomy" id="230819"/>
    <lineage>
        <taxon>Eukaryota</taxon>
        <taxon>Fungi</taxon>
        <taxon>Dikarya</taxon>
        <taxon>Basidiomycota</taxon>
        <taxon>Agaricomycotina</taxon>
        <taxon>Agaricomycetes</taxon>
        <taxon>Agaricomycetidae</taxon>
        <taxon>Agaricales</taxon>
        <taxon>Agaricineae</taxon>
        <taxon>Psathyrellaceae</taxon>
        <taxon>Coprinopsis</taxon>
    </lineage>
</organism>
<reference evidence="4 5" key="1">
    <citation type="journal article" date="2019" name="Nat. Ecol. Evol.">
        <title>Megaphylogeny resolves global patterns of mushroom evolution.</title>
        <authorList>
            <person name="Varga T."/>
            <person name="Krizsan K."/>
            <person name="Foldi C."/>
            <person name="Dima B."/>
            <person name="Sanchez-Garcia M."/>
            <person name="Sanchez-Ramirez S."/>
            <person name="Szollosi G.J."/>
            <person name="Szarkandi J.G."/>
            <person name="Papp V."/>
            <person name="Albert L."/>
            <person name="Andreopoulos W."/>
            <person name="Angelini C."/>
            <person name="Antonin V."/>
            <person name="Barry K.W."/>
            <person name="Bougher N.L."/>
            <person name="Buchanan P."/>
            <person name="Buyck B."/>
            <person name="Bense V."/>
            <person name="Catcheside P."/>
            <person name="Chovatia M."/>
            <person name="Cooper J."/>
            <person name="Damon W."/>
            <person name="Desjardin D."/>
            <person name="Finy P."/>
            <person name="Geml J."/>
            <person name="Haridas S."/>
            <person name="Hughes K."/>
            <person name="Justo A."/>
            <person name="Karasinski D."/>
            <person name="Kautmanova I."/>
            <person name="Kiss B."/>
            <person name="Kocsube S."/>
            <person name="Kotiranta H."/>
            <person name="LaButti K.M."/>
            <person name="Lechner B.E."/>
            <person name="Liimatainen K."/>
            <person name="Lipzen A."/>
            <person name="Lukacs Z."/>
            <person name="Mihaltcheva S."/>
            <person name="Morgado L.N."/>
            <person name="Niskanen T."/>
            <person name="Noordeloos M.E."/>
            <person name="Ohm R.A."/>
            <person name="Ortiz-Santana B."/>
            <person name="Ovrebo C."/>
            <person name="Racz N."/>
            <person name="Riley R."/>
            <person name="Savchenko A."/>
            <person name="Shiryaev A."/>
            <person name="Soop K."/>
            <person name="Spirin V."/>
            <person name="Szebenyi C."/>
            <person name="Tomsovsky M."/>
            <person name="Tulloss R.E."/>
            <person name="Uehling J."/>
            <person name="Grigoriev I.V."/>
            <person name="Vagvolgyi C."/>
            <person name="Papp T."/>
            <person name="Martin F.M."/>
            <person name="Miettinen O."/>
            <person name="Hibbett D.S."/>
            <person name="Nagy L.G."/>
        </authorList>
    </citation>
    <scope>NUCLEOTIDE SEQUENCE [LARGE SCALE GENOMIC DNA]</scope>
    <source>
        <strain evidence="4 5">CBS 121175</strain>
    </source>
</reference>
<feature type="compositionally biased region" description="Basic and acidic residues" evidence="2">
    <location>
        <begin position="110"/>
        <end position="131"/>
    </location>
</feature>
<feature type="compositionally biased region" description="Polar residues" evidence="2">
    <location>
        <begin position="96"/>
        <end position="109"/>
    </location>
</feature>
<dbReference type="PANTHER" id="PTHR10039">
    <property type="entry name" value="AMELOGENIN"/>
    <property type="match status" value="1"/>
</dbReference>
<dbReference type="AlphaFoldDB" id="A0A5C3KUL2"/>
<dbReference type="Proteomes" id="UP000307440">
    <property type="component" value="Unassembled WGS sequence"/>
</dbReference>
<feature type="region of interest" description="Disordered" evidence="2">
    <location>
        <begin position="16"/>
        <end position="136"/>
    </location>
</feature>
<keyword evidence="5" id="KW-1185">Reference proteome</keyword>
<evidence type="ECO:0000256" key="1">
    <source>
        <dbReference type="ARBA" id="ARBA00022737"/>
    </source>
</evidence>
<gene>
    <name evidence="4" type="ORF">FA15DRAFT_168448</name>
</gene>
<sequence length="664" mass="73402">MSRRWMGITLPNLRISKRRGQYHVEDTGGESEGTSRDADQKISGPSGTLACFEPVNLSMPSKPIQQPMKQQPDDRRGTRVALTSAPAAVEAEGPQTYIQPRTEQQPDDSSQPRDLDSEFSRPPVEKAEPRFPDNGGIWHDLSGNIHGRPTNGPASILSNAQGTHIRQANIVAGTNVVFNHNSEDVARGKKTMLDNIASSALYNARNTFDPPQCDENTRVALLRAIKTWIKDRLATSARLQCITGSAGTWKSALMQTTARECETAGLVAATFFFSANDSVRNNLQSFIPTIAYQIALSNKSDPALGNCIFRAVDRDPSIFQRDIECQLEELIIKPLQETFPQGYVELFSSPSFPHLIAIDGLDECVDRKSQTKLLQIISTTFIDKGLPFKILLASRPERPLQAAILGDSGYVKNKSKVIDLDKHNPSVDIRKVFQNQLGKIGQESDDPSAQTNWPSPQDIETLVGAAAGLFAYASTVIKFVSQQHRWPCAQLATVIQVIKSSKATGRAVPVRKHPFAELDALYRSIFVFAQKEYATQCDDDDPLAVIRLARMFTLPLPCFNLAVVKSDRLVATSHPYRIDSRDESVADMEHIFQFKPGQLKFMFSDLHSLYTVKSDGSQGAVITPYHKSVQDFLLDPARCGDLYIPHYSVVGSWTTLALGILAEC</sequence>
<dbReference type="InterPro" id="IPR056884">
    <property type="entry name" value="NPHP3-like_N"/>
</dbReference>
<dbReference type="STRING" id="230819.A0A5C3KUL2"/>
<dbReference type="OrthoDB" id="5967843at2759"/>
<protein>
    <recommendedName>
        <fullName evidence="3">Nephrocystin 3-like N-terminal domain-containing protein</fullName>
    </recommendedName>
</protein>
<feature type="domain" description="Nephrocystin 3-like N-terminal" evidence="3">
    <location>
        <begin position="225"/>
        <end position="395"/>
    </location>
</feature>
<evidence type="ECO:0000259" key="3">
    <source>
        <dbReference type="Pfam" id="PF24883"/>
    </source>
</evidence>
<keyword evidence="1" id="KW-0677">Repeat</keyword>
<dbReference type="EMBL" id="ML210334">
    <property type="protein sequence ID" value="TFK19568.1"/>
    <property type="molecule type" value="Genomic_DNA"/>
</dbReference>
<evidence type="ECO:0000313" key="5">
    <source>
        <dbReference type="Proteomes" id="UP000307440"/>
    </source>
</evidence>
<evidence type="ECO:0000313" key="4">
    <source>
        <dbReference type="EMBL" id="TFK19568.1"/>
    </source>
</evidence>